<dbReference type="EMBL" id="PPED02000001">
    <property type="protein sequence ID" value="PWN72025.1"/>
    <property type="molecule type" value="Genomic_DNA"/>
</dbReference>
<comment type="caution">
    <text evidence="2">The sequence shown here is derived from an EMBL/GenBank/DDBJ whole genome shotgun (WGS) entry which is preliminary data.</text>
</comment>
<dbReference type="PANTHER" id="PTHR38599">
    <property type="entry name" value="CUPIN DOMAIN PROTEIN (AFU_ORTHOLOGUE AFUA_3G13620)"/>
    <property type="match status" value="1"/>
</dbReference>
<dbReference type="InterPro" id="IPR014710">
    <property type="entry name" value="RmlC-like_jellyroll"/>
</dbReference>
<sequence length="133" mass="14909">MRTPKIITAVVVFVGIFFSGCKAQEVNIKRKDLQNIIIDGYLHKVEMQEIILDANQGAPVHYHPCPVVGIVISGKILFQMDGEDAEILNAGDVFYEPKDRKILCFENVDANNSAKFVATYLKESNEKSIELTH</sequence>
<dbReference type="Pfam" id="PF07883">
    <property type="entry name" value="Cupin_2"/>
    <property type="match status" value="1"/>
</dbReference>
<dbReference type="InterPro" id="IPR011051">
    <property type="entry name" value="RmlC_Cupin_sf"/>
</dbReference>
<dbReference type="PROSITE" id="PS51257">
    <property type="entry name" value="PROKAR_LIPOPROTEIN"/>
    <property type="match status" value="1"/>
</dbReference>
<proteinExistence type="predicted"/>
<dbReference type="Gene3D" id="2.60.120.10">
    <property type="entry name" value="Jelly Rolls"/>
    <property type="match status" value="1"/>
</dbReference>
<dbReference type="PANTHER" id="PTHR38599:SF1">
    <property type="entry name" value="CUPIN DOMAIN PROTEIN (AFU_ORTHOLOGUE AFUA_3G13620)"/>
    <property type="match status" value="1"/>
</dbReference>
<gene>
    <name evidence="2" type="ORF">C1631_005285</name>
</gene>
<feature type="domain" description="Cupin type-2" evidence="1">
    <location>
        <begin position="51"/>
        <end position="99"/>
    </location>
</feature>
<dbReference type="AlphaFoldDB" id="A0A316XDT2"/>
<dbReference type="InterPro" id="IPR013096">
    <property type="entry name" value="Cupin_2"/>
</dbReference>
<dbReference type="RefSeq" id="WP_109710918.1">
    <property type="nucleotide sequence ID" value="NZ_PPED02000001.1"/>
</dbReference>
<name>A0A316XDT2_9FLAO</name>
<keyword evidence="3" id="KW-1185">Reference proteome</keyword>
<dbReference type="Proteomes" id="UP000236594">
    <property type="component" value="Unassembled WGS sequence"/>
</dbReference>
<evidence type="ECO:0000313" key="2">
    <source>
        <dbReference type="EMBL" id="PWN72025.1"/>
    </source>
</evidence>
<organism evidence="2 3">
    <name type="scientific">Chryseobacterium phosphatilyticum</name>
    <dbReference type="NCBI Taxonomy" id="475075"/>
    <lineage>
        <taxon>Bacteria</taxon>
        <taxon>Pseudomonadati</taxon>
        <taxon>Bacteroidota</taxon>
        <taxon>Flavobacteriia</taxon>
        <taxon>Flavobacteriales</taxon>
        <taxon>Weeksellaceae</taxon>
        <taxon>Chryseobacterium group</taxon>
        <taxon>Chryseobacterium</taxon>
    </lineage>
</organism>
<accession>A0A316XDT2</accession>
<dbReference type="SUPFAM" id="SSF51182">
    <property type="entry name" value="RmlC-like cupins"/>
    <property type="match status" value="1"/>
</dbReference>
<evidence type="ECO:0000259" key="1">
    <source>
        <dbReference type="Pfam" id="PF07883"/>
    </source>
</evidence>
<reference evidence="2 3" key="1">
    <citation type="submission" date="2018-04" db="EMBL/GenBank/DDBJ databases">
        <title>Draft Genome Sequence of Phosphate-Solubilizing Chryseobacterium sp. ISE14 that is a Biocontrol and Plant Growth-Promoting Rhizobacterium Isolated from Cucumber.</title>
        <authorList>
            <person name="Jeong J.-J."/>
            <person name="Sang M.K."/>
            <person name="Choi I.-G."/>
            <person name="Kim K.D."/>
        </authorList>
    </citation>
    <scope>NUCLEOTIDE SEQUENCE [LARGE SCALE GENOMIC DNA]</scope>
    <source>
        <strain evidence="2 3">ISE14</strain>
    </source>
</reference>
<dbReference type="OrthoDB" id="9802489at2"/>
<evidence type="ECO:0000313" key="3">
    <source>
        <dbReference type="Proteomes" id="UP000236594"/>
    </source>
</evidence>
<protein>
    <submittedName>
        <fullName evidence="2">Cupin domain-containing protein</fullName>
    </submittedName>
</protein>